<accession>A0ABQ9GF93</accession>
<gene>
    <name evidence="2" type="ORF">PR048_028797</name>
</gene>
<proteinExistence type="predicted"/>
<comment type="caution">
    <text evidence="2">The sequence shown here is derived from an EMBL/GenBank/DDBJ whole genome shotgun (WGS) entry which is preliminary data.</text>
</comment>
<organism evidence="2 3">
    <name type="scientific">Dryococelus australis</name>
    <dbReference type="NCBI Taxonomy" id="614101"/>
    <lineage>
        <taxon>Eukaryota</taxon>
        <taxon>Metazoa</taxon>
        <taxon>Ecdysozoa</taxon>
        <taxon>Arthropoda</taxon>
        <taxon>Hexapoda</taxon>
        <taxon>Insecta</taxon>
        <taxon>Pterygota</taxon>
        <taxon>Neoptera</taxon>
        <taxon>Polyneoptera</taxon>
        <taxon>Phasmatodea</taxon>
        <taxon>Verophasmatodea</taxon>
        <taxon>Anareolatae</taxon>
        <taxon>Phasmatidae</taxon>
        <taxon>Eurycanthinae</taxon>
        <taxon>Dryococelus</taxon>
    </lineage>
</organism>
<dbReference type="Proteomes" id="UP001159363">
    <property type="component" value="Chromosome 12"/>
</dbReference>
<protein>
    <submittedName>
        <fullName evidence="2">Uncharacterized protein</fullName>
    </submittedName>
</protein>
<feature type="compositionally biased region" description="Basic and acidic residues" evidence="1">
    <location>
        <begin position="73"/>
        <end position="82"/>
    </location>
</feature>
<evidence type="ECO:0000313" key="3">
    <source>
        <dbReference type="Proteomes" id="UP001159363"/>
    </source>
</evidence>
<feature type="compositionally biased region" description="Polar residues" evidence="1">
    <location>
        <begin position="28"/>
        <end position="40"/>
    </location>
</feature>
<dbReference type="EMBL" id="JARBHB010000013">
    <property type="protein sequence ID" value="KAJ8869789.1"/>
    <property type="molecule type" value="Genomic_DNA"/>
</dbReference>
<name>A0ABQ9GF93_9NEOP</name>
<feature type="region of interest" description="Disordered" evidence="1">
    <location>
        <begin position="1"/>
        <end position="102"/>
    </location>
</feature>
<evidence type="ECO:0000256" key="1">
    <source>
        <dbReference type="SAM" id="MobiDB-lite"/>
    </source>
</evidence>
<sequence>MKVIEVNMERRRNEGGGKREIPEKTRRPTASSGTISTCENPVTRPGLNLFRLDERRAGDGEPEPTGCHVVTSPDRDVGYDHEESIDDNDYEGSVNEVSDEKDEDPLYVLTPFTNEFPSTSGVKKSEGVKNARYIFPRRPQ</sequence>
<keyword evidence="3" id="KW-1185">Reference proteome</keyword>
<reference evidence="2 3" key="1">
    <citation type="submission" date="2023-02" db="EMBL/GenBank/DDBJ databases">
        <title>LHISI_Scaffold_Assembly.</title>
        <authorList>
            <person name="Stuart O.P."/>
            <person name="Cleave R."/>
            <person name="Magrath M.J.L."/>
            <person name="Mikheyev A.S."/>
        </authorList>
    </citation>
    <scope>NUCLEOTIDE SEQUENCE [LARGE SCALE GENOMIC DNA]</scope>
    <source>
        <strain evidence="2">Daus_M_001</strain>
        <tissue evidence="2">Leg muscle</tissue>
    </source>
</reference>
<feature type="compositionally biased region" description="Basic and acidic residues" evidence="1">
    <location>
        <begin position="7"/>
        <end position="26"/>
    </location>
</feature>
<evidence type="ECO:0000313" key="2">
    <source>
        <dbReference type="EMBL" id="KAJ8869789.1"/>
    </source>
</evidence>